<dbReference type="PANTHER" id="PTHR43283">
    <property type="entry name" value="BETA-LACTAMASE-RELATED"/>
    <property type="match status" value="1"/>
</dbReference>
<dbReference type="Proteomes" id="UP000818603">
    <property type="component" value="Unassembled WGS sequence"/>
</dbReference>
<name>A0A8J3EQI3_9PROT</name>
<reference evidence="3" key="1">
    <citation type="journal article" date="2014" name="Int. J. Syst. Evol. Microbiol.">
        <title>Complete genome sequence of Corynebacterium casei LMG S-19264T (=DSM 44701T), isolated from a smear-ripened cheese.</title>
        <authorList>
            <consortium name="US DOE Joint Genome Institute (JGI-PGF)"/>
            <person name="Walter F."/>
            <person name="Albersmeier A."/>
            <person name="Kalinowski J."/>
            <person name="Ruckert C."/>
        </authorList>
    </citation>
    <scope>NUCLEOTIDE SEQUENCE</scope>
    <source>
        <strain evidence="3">CGMCC 1.14984</strain>
    </source>
</reference>
<evidence type="ECO:0000313" key="4">
    <source>
        <dbReference type="EMBL" id="NHK27286.1"/>
    </source>
</evidence>
<dbReference type="InterPro" id="IPR012338">
    <property type="entry name" value="Beta-lactam/transpept-like"/>
</dbReference>
<keyword evidence="1" id="KW-0732">Signal</keyword>
<dbReference type="Proteomes" id="UP000621856">
    <property type="component" value="Unassembled WGS sequence"/>
</dbReference>
<dbReference type="PANTHER" id="PTHR43283:SF18">
    <property type="match status" value="1"/>
</dbReference>
<feature type="signal peptide" evidence="1">
    <location>
        <begin position="1"/>
        <end position="24"/>
    </location>
</feature>
<dbReference type="InterPro" id="IPR050789">
    <property type="entry name" value="Diverse_Enzym_Activities"/>
</dbReference>
<reference evidence="4 6" key="2">
    <citation type="submission" date="2020-02" db="EMBL/GenBank/DDBJ databases">
        <title>Genome sequence of Parvularcula flava strain NH6-79.</title>
        <authorList>
            <person name="Abdul Karim M.H."/>
            <person name="Lam M.Q."/>
            <person name="Chen S.J."/>
            <person name="Yahya A."/>
            <person name="Shahir S."/>
            <person name="Shamsir M.S."/>
            <person name="Chong C.S."/>
        </authorList>
    </citation>
    <scope>NUCLEOTIDE SEQUENCE [LARGE SCALE GENOMIC DNA]</scope>
    <source>
        <strain evidence="4 6">NH6-79</strain>
    </source>
</reference>
<comment type="caution">
    <text evidence="3">The sequence shown here is derived from an EMBL/GenBank/DDBJ whole genome shotgun (WGS) entry which is preliminary data.</text>
</comment>
<evidence type="ECO:0000313" key="3">
    <source>
        <dbReference type="EMBL" id="GGH94975.1"/>
    </source>
</evidence>
<dbReference type="Gene3D" id="3.40.710.10">
    <property type="entry name" value="DD-peptidase/beta-lactamase superfamily"/>
    <property type="match status" value="1"/>
</dbReference>
<gene>
    <name evidence="4" type="ORF">FF098_005160</name>
    <name evidence="3" type="ORF">GCM10011355_10420</name>
</gene>
<proteinExistence type="predicted"/>
<keyword evidence="6" id="KW-1185">Reference proteome</keyword>
<accession>A0A8J3EQI3</accession>
<dbReference type="RefSeq" id="WP_155138111.1">
    <property type="nucleotide sequence ID" value="NZ_BMGZ01000001.1"/>
</dbReference>
<evidence type="ECO:0000259" key="2">
    <source>
        <dbReference type="Pfam" id="PF00144"/>
    </source>
</evidence>
<evidence type="ECO:0000313" key="5">
    <source>
        <dbReference type="Proteomes" id="UP000621856"/>
    </source>
</evidence>
<evidence type="ECO:0000313" key="6">
    <source>
        <dbReference type="Proteomes" id="UP000818603"/>
    </source>
</evidence>
<dbReference type="EMBL" id="BMGZ01000001">
    <property type="protein sequence ID" value="GGH94975.1"/>
    <property type="molecule type" value="Genomic_DNA"/>
</dbReference>
<dbReference type="AlphaFoldDB" id="A0A8J3EQI3"/>
<dbReference type="Pfam" id="PF00144">
    <property type="entry name" value="Beta-lactamase"/>
    <property type="match status" value="1"/>
</dbReference>
<protein>
    <submittedName>
        <fullName evidence="4">Beta-lactamase family protein</fullName>
    </submittedName>
</protein>
<dbReference type="InterPro" id="IPR001466">
    <property type="entry name" value="Beta-lactam-related"/>
</dbReference>
<dbReference type="SUPFAM" id="SSF56601">
    <property type="entry name" value="beta-lactamase/transpeptidase-like"/>
    <property type="match status" value="1"/>
</dbReference>
<reference evidence="3" key="3">
    <citation type="submission" date="2020-09" db="EMBL/GenBank/DDBJ databases">
        <authorList>
            <person name="Sun Q."/>
            <person name="Zhou Y."/>
        </authorList>
    </citation>
    <scope>NUCLEOTIDE SEQUENCE</scope>
    <source>
        <strain evidence="3">CGMCC 1.14984</strain>
    </source>
</reference>
<sequence length="361" mass="38934">MLFARILPILTTFFSLLIAAQASAVELPDDAEVEEFMRQAHVPGLAIAWLTGGEVVDVRYYGVSDIDLGEPVTDNTVFEAASLTKPMLAYMAVSLNDEGRINLDRPLAETWQSPRVTDTEYYPMLTPRLILSHRTGMPNWAGDPRDPETWEAIPFKWPPGEAFGYSGEAYMLLQAYMAAETGETFGGFFDCVLAGDMYGTALDHVPDGAVPAYGHDGKGQKGFRSRTLDVASAPGGAYSALTSAADYARFVSRVCRGEGLGPEAHRAMLKPQGPVEEKSSVYWALGWGVVPDGGKPIYFHWGDNDVFKAFVAFRGDSCDGVVYFANAQGGLKLIGPLAGPVVGDLSPVIDWLGYGAPGDVD</sequence>
<evidence type="ECO:0000256" key="1">
    <source>
        <dbReference type="SAM" id="SignalP"/>
    </source>
</evidence>
<feature type="chain" id="PRO_5035321842" evidence="1">
    <location>
        <begin position="25"/>
        <end position="361"/>
    </location>
</feature>
<dbReference type="EMBL" id="VCJR02000001">
    <property type="protein sequence ID" value="NHK27286.1"/>
    <property type="molecule type" value="Genomic_DNA"/>
</dbReference>
<organism evidence="3 5">
    <name type="scientific">Aquisalinus luteolus</name>
    <dbReference type="NCBI Taxonomy" id="1566827"/>
    <lineage>
        <taxon>Bacteria</taxon>
        <taxon>Pseudomonadati</taxon>
        <taxon>Pseudomonadota</taxon>
        <taxon>Alphaproteobacteria</taxon>
        <taxon>Parvularculales</taxon>
        <taxon>Parvularculaceae</taxon>
        <taxon>Aquisalinus</taxon>
    </lineage>
</organism>
<feature type="domain" description="Beta-lactamase-related" evidence="2">
    <location>
        <begin position="31"/>
        <end position="330"/>
    </location>
</feature>